<accession>A0ABD2CQD7</accession>
<evidence type="ECO:0000313" key="1">
    <source>
        <dbReference type="EMBL" id="KAL2746358.1"/>
    </source>
</evidence>
<dbReference type="EMBL" id="JAYRBN010000037">
    <property type="protein sequence ID" value="KAL2746358.1"/>
    <property type="molecule type" value="Genomic_DNA"/>
</dbReference>
<dbReference type="AlphaFoldDB" id="A0ABD2CQD7"/>
<organism evidence="1 2">
    <name type="scientific">Vespula maculifrons</name>
    <name type="common">Eastern yellow jacket</name>
    <name type="synonym">Wasp</name>
    <dbReference type="NCBI Taxonomy" id="7453"/>
    <lineage>
        <taxon>Eukaryota</taxon>
        <taxon>Metazoa</taxon>
        <taxon>Ecdysozoa</taxon>
        <taxon>Arthropoda</taxon>
        <taxon>Hexapoda</taxon>
        <taxon>Insecta</taxon>
        <taxon>Pterygota</taxon>
        <taxon>Neoptera</taxon>
        <taxon>Endopterygota</taxon>
        <taxon>Hymenoptera</taxon>
        <taxon>Apocrita</taxon>
        <taxon>Aculeata</taxon>
        <taxon>Vespoidea</taxon>
        <taxon>Vespidae</taxon>
        <taxon>Vespinae</taxon>
        <taxon>Vespula</taxon>
    </lineage>
</organism>
<sequence>MSPNKRRRTSSRCEEQKNMQKHTADECFYYHTLDTLPPEVLEIVLRLLPLHDVATAVRLVSRSYDLFRRCLNVATIVLNASFLIAGTKLENAMKHIESMIMKVKTGADLLTFSRVFNILEMVMAQYKMLRAVTWRYTHPSKPEKFSRLCFYAGSLLDNLNSLLHRAINCPVSLLGLQRPDSNIFFFISDCKRFMNYFEKISECRVNR</sequence>
<dbReference type="Proteomes" id="UP001607303">
    <property type="component" value="Unassembled WGS sequence"/>
</dbReference>
<name>A0ABD2CQD7_VESMC</name>
<proteinExistence type="predicted"/>
<gene>
    <name evidence="1" type="ORF">V1477_004728</name>
</gene>
<protein>
    <recommendedName>
        <fullName evidence="3">F-box domain-containing protein</fullName>
    </recommendedName>
</protein>
<reference evidence="1 2" key="1">
    <citation type="journal article" date="2024" name="Ann. Entomol. Soc. Am.">
        <title>Genomic analyses of the southern and eastern yellowjacket wasps (Hymenoptera: Vespidae) reveal evolutionary signatures of social life.</title>
        <authorList>
            <person name="Catto M.A."/>
            <person name="Caine P.B."/>
            <person name="Orr S.E."/>
            <person name="Hunt B.G."/>
            <person name="Goodisman M.A.D."/>
        </authorList>
    </citation>
    <scope>NUCLEOTIDE SEQUENCE [LARGE SCALE GENOMIC DNA]</scope>
    <source>
        <strain evidence="1">232</strain>
        <tissue evidence="1">Head and thorax</tissue>
    </source>
</reference>
<evidence type="ECO:0000313" key="2">
    <source>
        <dbReference type="Proteomes" id="UP001607303"/>
    </source>
</evidence>
<evidence type="ECO:0008006" key="3">
    <source>
        <dbReference type="Google" id="ProtNLM"/>
    </source>
</evidence>
<comment type="caution">
    <text evidence="1">The sequence shown here is derived from an EMBL/GenBank/DDBJ whole genome shotgun (WGS) entry which is preliminary data.</text>
</comment>
<keyword evidence="2" id="KW-1185">Reference proteome</keyword>